<evidence type="ECO:0000256" key="4">
    <source>
        <dbReference type="ARBA" id="ARBA00022679"/>
    </source>
</evidence>
<evidence type="ECO:0000313" key="8">
    <source>
        <dbReference type="EMBL" id="SHJ32597.1"/>
    </source>
</evidence>
<proteinExistence type="inferred from homology"/>
<protein>
    <recommendedName>
        <fullName evidence="6">Aminotransferase</fullName>
        <ecNumber evidence="6">2.6.1.-</ecNumber>
    </recommendedName>
</protein>
<gene>
    <name evidence="8" type="ORF">SAMN02745181_1772</name>
</gene>
<dbReference type="InterPro" id="IPR004839">
    <property type="entry name" value="Aminotransferase_I/II_large"/>
</dbReference>
<name>A0A1M6IDT4_9BACT</name>
<sequence length="389" mass="42868">MDYTSKIARQVASVPRSGIRDFFELVQGREDVISLGVGEPDFSAPWHIREAAIYSLEKGQTSYTSNLGLLQLRKHISTYVGEFFNVDYSPADEVLVTVGVSEAIDLALRALLNPGDEVVYHEPCYVSYSPSIAMAHGKAVPVATHKSDGFSLKASALENVLTDKTRVVMLNFPTNPTGAIAPKEDLEEIAALCIKHDLIVLTDEIYSELQYDSDEHVSIASLPGMKERCILLHGFSKAFAMTGFRLGYACAPAPIIEAMMKIHQYSMLCAPITSQAAAIEALENGAPAVQRMKESYHQRRDYLVKRLNDMGLECHTPGGAFYVFPDIRKFGLSSKDFAMRLLEEQNVAAVPGDAFGQSGEGFLRCCYATGMDDLKEAMDRMEIFVSTLH</sequence>
<dbReference type="GO" id="GO:0008483">
    <property type="term" value="F:transaminase activity"/>
    <property type="evidence" value="ECO:0007669"/>
    <property type="project" value="UniProtKB-KW"/>
</dbReference>
<evidence type="ECO:0000256" key="6">
    <source>
        <dbReference type="RuleBase" id="RU000481"/>
    </source>
</evidence>
<dbReference type="Gene3D" id="3.40.640.10">
    <property type="entry name" value="Type I PLP-dependent aspartate aminotransferase-like (Major domain)"/>
    <property type="match status" value="1"/>
</dbReference>
<comment type="cofactor">
    <cofactor evidence="1 6">
        <name>pyridoxal 5'-phosphate</name>
        <dbReference type="ChEBI" id="CHEBI:597326"/>
    </cofactor>
</comment>
<dbReference type="Gene3D" id="3.90.1150.10">
    <property type="entry name" value="Aspartate Aminotransferase, domain 1"/>
    <property type="match status" value="1"/>
</dbReference>
<dbReference type="InterPro" id="IPR004838">
    <property type="entry name" value="NHTrfase_class1_PyrdxlP-BS"/>
</dbReference>
<evidence type="ECO:0000256" key="2">
    <source>
        <dbReference type="ARBA" id="ARBA00007441"/>
    </source>
</evidence>
<reference evidence="8 9" key="1">
    <citation type="submission" date="2016-11" db="EMBL/GenBank/DDBJ databases">
        <authorList>
            <person name="Jaros S."/>
            <person name="Januszkiewicz K."/>
            <person name="Wedrychowicz H."/>
        </authorList>
    </citation>
    <scope>NUCLEOTIDE SEQUENCE [LARGE SCALE GENOMIC DNA]</scope>
    <source>
        <strain evidence="8 9">DSM 18772</strain>
    </source>
</reference>
<dbReference type="GO" id="GO:0006520">
    <property type="term" value="P:amino acid metabolic process"/>
    <property type="evidence" value="ECO:0007669"/>
    <property type="project" value="InterPro"/>
</dbReference>
<dbReference type="Proteomes" id="UP000184510">
    <property type="component" value="Unassembled WGS sequence"/>
</dbReference>
<keyword evidence="5" id="KW-0663">Pyridoxal phosphate</keyword>
<dbReference type="OrthoDB" id="9813612at2"/>
<dbReference type="CDD" id="cd00609">
    <property type="entry name" value="AAT_like"/>
    <property type="match status" value="1"/>
</dbReference>
<keyword evidence="9" id="KW-1185">Reference proteome</keyword>
<dbReference type="EC" id="2.6.1.-" evidence="6"/>
<dbReference type="FunFam" id="3.40.640.10:FF:000033">
    <property type="entry name" value="Aspartate aminotransferase"/>
    <property type="match status" value="1"/>
</dbReference>
<dbReference type="EMBL" id="FQYR01000003">
    <property type="protein sequence ID" value="SHJ32597.1"/>
    <property type="molecule type" value="Genomic_DNA"/>
</dbReference>
<evidence type="ECO:0000259" key="7">
    <source>
        <dbReference type="Pfam" id="PF00155"/>
    </source>
</evidence>
<dbReference type="PANTHER" id="PTHR46383:SF3">
    <property type="entry name" value="ASPARTATE AMINOTRANSFERASE-RELATED"/>
    <property type="match status" value="1"/>
</dbReference>
<dbReference type="PANTHER" id="PTHR46383">
    <property type="entry name" value="ASPARTATE AMINOTRANSFERASE"/>
    <property type="match status" value="1"/>
</dbReference>
<evidence type="ECO:0000256" key="3">
    <source>
        <dbReference type="ARBA" id="ARBA00022576"/>
    </source>
</evidence>
<keyword evidence="3 6" id="KW-0032">Aminotransferase</keyword>
<evidence type="ECO:0000256" key="5">
    <source>
        <dbReference type="ARBA" id="ARBA00022898"/>
    </source>
</evidence>
<organism evidence="8 9">
    <name type="scientific">Rubritalea squalenifaciens DSM 18772</name>
    <dbReference type="NCBI Taxonomy" id="1123071"/>
    <lineage>
        <taxon>Bacteria</taxon>
        <taxon>Pseudomonadati</taxon>
        <taxon>Verrucomicrobiota</taxon>
        <taxon>Verrucomicrobiia</taxon>
        <taxon>Verrucomicrobiales</taxon>
        <taxon>Rubritaleaceae</taxon>
        <taxon>Rubritalea</taxon>
    </lineage>
</organism>
<dbReference type="Pfam" id="PF00155">
    <property type="entry name" value="Aminotran_1_2"/>
    <property type="match status" value="1"/>
</dbReference>
<keyword evidence="4 6" id="KW-0808">Transferase</keyword>
<accession>A0A1M6IDT4</accession>
<dbReference type="FunCoup" id="A0A1M6IDT4">
    <property type="interactions" value="440"/>
</dbReference>
<dbReference type="STRING" id="1123071.SAMN02745181_1772"/>
<dbReference type="InterPro" id="IPR015422">
    <property type="entry name" value="PyrdxlP-dep_Trfase_small"/>
</dbReference>
<dbReference type="PROSITE" id="PS00105">
    <property type="entry name" value="AA_TRANSFER_CLASS_1"/>
    <property type="match status" value="1"/>
</dbReference>
<dbReference type="GO" id="GO:0030170">
    <property type="term" value="F:pyridoxal phosphate binding"/>
    <property type="evidence" value="ECO:0007669"/>
    <property type="project" value="InterPro"/>
</dbReference>
<dbReference type="AlphaFoldDB" id="A0A1M6IDT4"/>
<dbReference type="RefSeq" id="WP_143183362.1">
    <property type="nucleotide sequence ID" value="NZ_FQYR01000003.1"/>
</dbReference>
<evidence type="ECO:0000313" key="9">
    <source>
        <dbReference type="Proteomes" id="UP000184510"/>
    </source>
</evidence>
<evidence type="ECO:0000256" key="1">
    <source>
        <dbReference type="ARBA" id="ARBA00001933"/>
    </source>
</evidence>
<feature type="domain" description="Aminotransferase class I/classII large" evidence="7">
    <location>
        <begin position="31"/>
        <end position="380"/>
    </location>
</feature>
<dbReference type="SUPFAM" id="SSF53383">
    <property type="entry name" value="PLP-dependent transferases"/>
    <property type="match status" value="1"/>
</dbReference>
<dbReference type="InterPro" id="IPR015424">
    <property type="entry name" value="PyrdxlP-dep_Trfase"/>
</dbReference>
<dbReference type="InterPro" id="IPR050596">
    <property type="entry name" value="AspAT/PAT-like"/>
</dbReference>
<comment type="similarity">
    <text evidence="2 6">Belongs to the class-I pyridoxal-phosphate-dependent aminotransferase family.</text>
</comment>
<dbReference type="InterPro" id="IPR015421">
    <property type="entry name" value="PyrdxlP-dep_Trfase_major"/>
</dbReference>
<dbReference type="InParanoid" id="A0A1M6IDT4"/>